<keyword evidence="5" id="KW-0732">Signal</keyword>
<evidence type="ECO:0000256" key="2">
    <source>
        <dbReference type="ARBA" id="ARBA00023136"/>
    </source>
</evidence>
<name>A0A7W6JTB0_9SPHN</name>
<evidence type="ECO:0000259" key="7">
    <source>
        <dbReference type="Pfam" id="PF07715"/>
    </source>
</evidence>
<dbReference type="InterPro" id="IPR012910">
    <property type="entry name" value="Plug_dom"/>
</dbReference>
<dbReference type="RefSeq" id="WP_183998462.1">
    <property type="nucleotide sequence ID" value="NZ_JACIEH010000002.1"/>
</dbReference>
<organism evidence="8 9">
    <name type="scientific">Sphingomonas kyeonggiensis</name>
    <dbReference type="NCBI Taxonomy" id="1268553"/>
    <lineage>
        <taxon>Bacteria</taxon>
        <taxon>Pseudomonadati</taxon>
        <taxon>Pseudomonadota</taxon>
        <taxon>Alphaproteobacteria</taxon>
        <taxon>Sphingomonadales</taxon>
        <taxon>Sphingomonadaceae</taxon>
        <taxon>Sphingomonas</taxon>
    </lineage>
</organism>
<dbReference type="NCBIfam" id="TIGR01782">
    <property type="entry name" value="TonB-Xanth-Caul"/>
    <property type="match status" value="1"/>
</dbReference>
<evidence type="ECO:0000256" key="5">
    <source>
        <dbReference type="SAM" id="SignalP"/>
    </source>
</evidence>
<dbReference type="InterPro" id="IPR036942">
    <property type="entry name" value="Beta-barrel_TonB_sf"/>
</dbReference>
<comment type="caution">
    <text evidence="8">The sequence shown here is derived from an EMBL/GenBank/DDBJ whole genome shotgun (WGS) entry which is preliminary data.</text>
</comment>
<keyword evidence="8" id="KW-0675">Receptor</keyword>
<keyword evidence="2 4" id="KW-0472">Membrane</keyword>
<proteinExistence type="inferred from homology"/>
<evidence type="ECO:0000259" key="6">
    <source>
        <dbReference type="Pfam" id="PF00593"/>
    </source>
</evidence>
<feature type="domain" description="TonB-dependent receptor-like beta-barrel" evidence="6">
    <location>
        <begin position="397"/>
        <end position="872"/>
    </location>
</feature>
<keyword evidence="9" id="KW-1185">Reference proteome</keyword>
<sequence>MAVRSHFLLMGVSVLALAMPAVAAAQTASQAGRDGPQSVPETASEADGDGIVVTAIRRSLETSQAIKQDSDQIVDSVVAEDIGKLPDVTGAESLARITGVQVDRGGGEASGVRVRGLPDLTTTYNGREIFTAEGRSVALQDFPSASIARIDVYKSASANLVEPGIAGLIDVRSRMPLDFKGSRIAGGISGVHWTQSQKIGIDANLLLSTRWHTGLGEMGFLIEGSYADVNFLDSARVVSQGILTRTGVPGTTGAIRYPNNINMTYSPGDRYRPSVHTAFQWRPSGNLEIYADGLYQGFRSDDAGRNLTVNNGAAATLTNITFFPGTNLVRSFTATGGTFPTGQQNAIKGKTDTYQAGGGFIWKPGKWRITGDAAYTDSTYTQLNQSFVFTQTRVQPTRNFNFDSPDGAGGGSVTVSNYDLYDPLNYRITAFNESGRRANGRDIQARLDIEYPLEGWLTKIQGGIRFNTRDAKLQTYTQNGNAPVGYNYSVLPLDFTSNFAGRRGDEVNSIVSWISPTPESIRANADYLRTLVGKAKGQPAFLAPTFRGTEKGYSAYLQARYALDLGVPVDGLIGIRAIRTEDNINGFTTVPGPTAGSTVDVPVIRDNAYTDYLPNVSLRAKLTRELQLRLAFTQTRTRPAFASLSPSITVGVPSDICSTDPTNADCLRVASGGNPDLKPTKSTNYDASLEYYFTRDGSITVGAFYRDLTGFINTTTTTIIDPVYNRLKITRPENGGKGRIRGVEAGFRTFLRAPWLPNWMHDFGVLANYTYLDHQSELAPALAATLPGMQPISGVSAHLVNGSVFYENRFISLRAAYNYRSSFQTYSQVVNPTTNILGPTLPTIEKGRGTLDLSGTINPRENISVNFSVANVLGSVATNSRPFDVEGDTYPYQVRFLETVYRLGVRFRF</sequence>
<dbReference type="AlphaFoldDB" id="A0A7W6JTB0"/>
<reference evidence="8 9" key="1">
    <citation type="submission" date="2020-08" db="EMBL/GenBank/DDBJ databases">
        <title>Genomic Encyclopedia of Type Strains, Phase IV (KMG-IV): sequencing the most valuable type-strain genomes for metagenomic binning, comparative biology and taxonomic classification.</title>
        <authorList>
            <person name="Goeker M."/>
        </authorList>
    </citation>
    <scope>NUCLEOTIDE SEQUENCE [LARGE SCALE GENOMIC DNA]</scope>
    <source>
        <strain evidence="8 9">DSM 101806</strain>
    </source>
</reference>
<dbReference type="InterPro" id="IPR000531">
    <property type="entry name" value="Beta-barrel_TonB"/>
</dbReference>
<evidence type="ECO:0000313" key="8">
    <source>
        <dbReference type="EMBL" id="MBB4099163.1"/>
    </source>
</evidence>
<evidence type="ECO:0000313" key="9">
    <source>
        <dbReference type="Proteomes" id="UP000557392"/>
    </source>
</evidence>
<dbReference type="InterPro" id="IPR010104">
    <property type="entry name" value="TonB_rcpt_bac"/>
</dbReference>
<evidence type="ECO:0000256" key="3">
    <source>
        <dbReference type="ARBA" id="ARBA00023237"/>
    </source>
</evidence>
<evidence type="ECO:0000256" key="1">
    <source>
        <dbReference type="ARBA" id="ARBA00004442"/>
    </source>
</evidence>
<dbReference type="GO" id="GO:0009279">
    <property type="term" value="C:cell outer membrane"/>
    <property type="evidence" value="ECO:0007669"/>
    <property type="project" value="UniProtKB-SubCell"/>
</dbReference>
<comment type="similarity">
    <text evidence="4">Belongs to the TonB-dependent receptor family.</text>
</comment>
<keyword evidence="4" id="KW-0798">TonB box</keyword>
<comment type="subcellular location">
    <subcellularLocation>
        <location evidence="1 4">Cell outer membrane</location>
    </subcellularLocation>
</comment>
<accession>A0A7W6JTB0</accession>
<dbReference type="Pfam" id="PF07715">
    <property type="entry name" value="Plug"/>
    <property type="match status" value="1"/>
</dbReference>
<dbReference type="SUPFAM" id="SSF56935">
    <property type="entry name" value="Porins"/>
    <property type="match status" value="1"/>
</dbReference>
<feature type="signal peptide" evidence="5">
    <location>
        <begin position="1"/>
        <end position="23"/>
    </location>
</feature>
<feature type="chain" id="PRO_5030829908" evidence="5">
    <location>
        <begin position="24"/>
        <end position="909"/>
    </location>
</feature>
<dbReference type="PANTHER" id="PTHR40980">
    <property type="entry name" value="PLUG DOMAIN-CONTAINING PROTEIN"/>
    <property type="match status" value="1"/>
</dbReference>
<protein>
    <submittedName>
        <fullName evidence="8">TonB-dependent receptor</fullName>
    </submittedName>
</protein>
<keyword evidence="3" id="KW-0998">Cell outer membrane</keyword>
<feature type="domain" description="TonB-dependent receptor plug" evidence="7">
    <location>
        <begin position="67"/>
        <end position="162"/>
    </location>
</feature>
<evidence type="ECO:0000256" key="4">
    <source>
        <dbReference type="RuleBase" id="RU003357"/>
    </source>
</evidence>
<dbReference type="Gene3D" id="2.40.170.20">
    <property type="entry name" value="TonB-dependent receptor, beta-barrel domain"/>
    <property type="match status" value="1"/>
</dbReference>
<dbReference type="EMBL" id="JACIEH010000002">
    <property type="protein sequence ID" value="MBB4099163.1"/>
    <property type="molecule type" value="Genomic_DNA"/>
</dbReference>
<dbReference type="PANTHER" id="PTHR40980:SF3">
    <property type="entry name" value="TONB-DEPENDENT RECEPTOR-LIKE BETA-BARREL DOMAIN-CONTAINING PROTEIN"/>
    <property type="match status" value="1"/>
</dbReference>
<dbReference type="CDD" id="cd01347">
    <property type="entry name" value="ligand_gated_channel"/>
    <property type="match status" value="1"/>
</dbReference>
<dbReference type="Gene3D" id="2.170.130.10">
    <property type="entry name" value="TonB-dependent receptor, plug domain"/>
    <property type="match status" value="1"/>
</dbReference>
<dbReference type="InterPro" id="IPR037066">
    <property type="entry name" value="Plug_dom_sf"/>
</dbReference>
<dbReference type="Proteomes" id="UP000557392">
    <property type="component" value="Unassembled WGS sequence"/>
</dbReference>
<dbReference type="Pfam" id="PF00593">
    <property type="entry name" value="TonB_dep_Rec_b-barrel"/>
    <property type="match status" value="1"/>
</dbReference>
<gene>
    <name evidence="8" type="ORF">GGR46_002727</name>
</gene>